<dbReference type="EMBL" id="CP059265">
    <property type="protein sequence ID" value="QLQ30899.1"/>
    <property type="molecule type" value="Genomic_DNA"/>
</dbReference>
<proteinExistence type="predicted"/>
<sequence length="96" mass="11033">MTGSHYREKFHRACYLFTASCVRTGNPTLIAGTGGRSAHHSTSKTCTDRDRLPTRNRKLEHRHRRHRPLAPWHEAIIASEISGLRVTDVWWTLATK</sequence>
<feature type="region of interest" description="Disordered" evidence="1">
    <location>
        <begin position="32"/>
        <end position="65"/>
    </location>
</feature>
<name>A0A7L6APA9_9GAMM</name>
<organism evidence="2 3">
    <name type="scientific">Candidatus Thiothrix singaporensis</name>
    <dbReference type="NCBI Taxonomy" id="2799669"/>
    <lineage>
        <taxon>Bacteria</taxon>
        <taxon>Pseudomonadati</taxon>
        <taxon>Pseudomonadota</taxon>
        <taxon>Gammaproteobacteria</taxon>
        <taxon>Thiotrichales</taxon>
        <taxon>Thiotrichaceae</taxon>
        <taxon>Thiothrix</taxon>
    </lineage>
</organism>
<keyword evidence="3" id="KW-1185">Reference proteome</keyword>
<gene>
    <name evidence="2" type="ORF">HZT40_03970</name>
</gene>
<evidence type="ECO:0000313" key="3">
    <source>
        <dbReference type="Proteomes" id="UP000510621"/>
    </source>
</evidence>
<protein>
    <submittedName>
        <fullName evidence="2">Uncharacterized protein</fullName>
    </submittedName>
</protein>
<accession>A0A7L6APA9</accession>
<evidence type="ECO:0000256" key="1">
    <source>
        <dbReference type="SAM" id="MobiDB-lite"/>
    </source>
</evidence>
<dbReference type="Proteomes" id="UP000510621">
    <property type="component" value="Chromosome"/>
</dbReference>
<feature type="compositionally biased region" description="Basic residues" evidence="1">
    <location>
        <begin position="54"/>
        <end position="65"/>
    </location>
</feature>
<evidence type="ECO:0000313" key="2">
    <source>
        <dbReference type="EMBL" id="QLQ30899.1"/>
    </source>
</evidence>
<reference evidence="2" key="1">
    <citation type="submission" date="2020-06" db="EMBL/GenBank/DDBJ databases">
        <title>Analysis procedures for assessing recovery of high quality, complete, closed genomes from Nanopore long read metagenome sequencing.</title>
        <authorList>
            <person name="Bessarab I."/>
            <person name="Arumugam K."/>
            <person name="Haryono M."/>
            <person name="Liu X."/>
            <person name="Roy S."/>
            <person name="Zuniga-Montanez R.E."/>
            <person name="Qiu G."/>
            <person name="Drautz-Moses D.I."/>
            <person name="Law Y.Y."/>
            <person name="Wuertz S."/>
            <person name="Lauro F.M."/>
            <person name="Huson D.H."/>
            <person name="Williams R.B."/>
        </authorList>
    </citation>
    <scope>NUCLEOTIDE SEQUENCE [LARGE SCALE GENOMIC DNA]</scope>
    <source>
        <strain evidence="2">SSD2</strain>
    </source>
</reference>
<dbReference type="KEGG" id="this:HZT40_03970"/>
<dbReference type="AlphaFoldDB" id="A0A7L6APA9"/>